<organism evidence="3 4">
    <name type="scientific">Citrus sinensis</name>
    <name type="common">Sweet orange</name>
    <name type="synonym">Citrus aurantium var. sinensis</name>
    <dbReference type="NCBI Taxonomy" id="2711"/>
    <lineage>
        <taxon>Eukaryota</taxon>
        <taxon>Viridiplantae</taxon>
        <taxon>Streptophyta</taxon>
        <taxon>Embryophyta</taxon>
        <taxon>Tracheophyta</taxon>
        <taxon>Spermatophyta</taxon>
        <taxon>Magnoliopsida</taxon>
        <taxon>eudicotyledons</taxon>
        <taxon>Gunneridae</taxon>
        <taxon>Pentapetalae</taxon>
        <taxon>rosids</taxon>
        <taxon>malvids</taxon>
        <taxon>Sapindales</taxon>
        <taxon>Rutaceae</taxon>
        <taxon>Aurantioideae</taxon>
        <taxon>Citrus</taxon>
    </lineage>
</organism>
<dbReference type="Pfam" id="PF07714">
    <property type="entry name" value="PK_Tyr_Ser-Thr"/>
    <property type="match status" value="1"/>
</dbReference>
<dbReference type="InterPro" id="IPR051824">
    <property type="entry name" value="LRR_Rcpt-Like_S/T_Kinase"/>
</dbReference>
<dbReference type="STRING" id="2711.A0A067D5L0"/>
<dbReference type="GO" id="GO:0005524">
    <property type="term" value="F:ATP binding"/>
    <property type="evidence" value="ECO:0007669"/>
    <property type="project" value="InterPro"/>
</dbReference>
<dbReference type="EMBL" id="KK788739">
    <property type="protein sequence ID" value="KDO38103.1"/>
    <property type="molecule type" value="Genomic_DNA"/>
</dbReference>
<dbReference type="GO" id="GO:0005886">
    <property type="term" value="C:plasma membrane"/>
    <property type="evidence" value="ECO:0000318"/>
    <property type="project" value="GO_Central"/>
</dbReference>
<dbReference type="Gene3D" id="3.30.200.20">
    <property type="entry name" value="Phosphorylase Kinase, domain 1"/>
    <property type="match status" value="1"/>
</dbReference>
<dbReference type="InterPro" id="IPR000719">
    <property type="entry name" value="Prot_kinase_dom"/>
</dbReference>
<reference evidence="3 4" key="1">
    <citation type="submission" date="2014-04" db="EMBL/GenBank/DDBJ databases">
        <authorList>
            <consortium name="International Citrus Genome Consortium"/>
            <person name="Gmitter F."/>
            <person name="Chen C."/>
            <person name="Farmerie W."/>
            <person name="Harkins T."/>
            <person name="Desany B."/>
            <person name="Mohiuddin M."/>
            <person name="Kodira C."/>
            <person name="Borodovsky M."/>
            <person name="Lomsadze A."/>
            <person name="Burns P."/>
            <person name="Jenkins J."/>
            <person name="Prochnik S."/>
            <person name="Shu S."/>
            <person name="Chapman J."/>
            <person name="Pitluck S."/>
            <person name="Schmutz J."/>
            <person name="Rokhsar D."/>
        </authorList>
    </citation>
    <scope>NUCLEOTIDE SEQUENCE</scope>
</reference>
<dbReference type="PANTHER" id="PTHR48006:SF84">
    <property type="entry name" value="REPEAT TRANSMEMBRANE PROTEIN KINASE, PUTATIVE, EXPRESSED-RELATED"/>
    <property type="match status" value="1"/>
</dbReference>
<dbReference type="InterPro" id="IPR001245">
    <property type="entry name" value="Ser-Thr/Tyr_kinase_cat_dom"/>
</dbReference>
<evidence type="ECO:0000259" key="2">
    <source>
        <dbReference type="PROSITE" id="PS50011"/>
    </source>
</evidence>
<dbReference type="InterPro" id="IPR011009">
    <property type="entry name" value="Kinase-like_dom_sf"/>
</dbReference>
<evidence type="ECO:0000313" key="4">
    <source>
        <dbReference type="Proteomes" id="UP000027120"/>
    </source>
</evidence>
<keyword evidence="4" id="KW-1185">Reference proteome</keyword>
<dbReference type="FunFam" id="3.30.200.20:FF:000285">
    <property type="entry name" value="Putative inactive leucine-rich repeat receptor-like protein kinase"/>
    <property type="match status" value="1"/>
</dbReference>
<proteinExistence type="predicted"/>
<sequence>MKLGALGLPAYRTFSLEELEEATNNFDTSAFMGEGSKGQMYRGRLKNGTFIAIRCLKMKKSHSTRNFMHHIELISKLRHCHLVSALGHCFECYFDDSSVSRIFLIFEYVPNGTLRSWISEGHAWQSLTWTQRISAAIGVARGIQFLHTGIVPGVFSNNLKITDILLDQNLVAKISSYNLPLLAENAEKVGHVTPYSGSINPTNSAR</sequence>
<dbReference type="AlphaFoldDB" id="A0A067D5L0"/>
<evidence type="ECO:0000256" key="1">
    <source>
        <dbReference type="ARBA" id="ARBA00004479"/>
    </source>
</evidence>
<dbReference type="Proteomes" id="UP000027120">
    <property type="component" value="Unassembled WGS sequence"/>
</dbReference>
<gene>
    <name evidence="3" type="ORF">CISIN_1g028629mg</name>
</gene>
<feature type="domain" description="Protein kinase" evidence="2">
    <location>
        <begin position="26"/>
        <end position="206"/>
    </location>
</feature>
<protein>
    <recommendedName>
        <fullName evidence="2">Protein kinase domain-containing protein</fullName>
    </recommendedName>
</protein>
<dbReference type="PANTHER" id="PTHR48006">
    <property type="entry name" value="LEUCINE-RICH REPEAT-CONTAINING PROTEIN DDB_G0281931-RELATED"/>
    <property type="match status" value="1"/>
</dbReference>
<comment type="subcellular location">
    <subcellularLocation>
        <location evidence="1">Membrane</location>
        <topology evidence="1">Single-pass type I membrane protein</topology>
    </subcellularLocation>
</comment>
<dbReference type="SMR" id="A0A067D5L0"/>
<dbReference type="GO" id="GO:0004672">
    <property type="term" value="F:protein kinase activity"/>
    <property type="evidence" value="ECO:0000318"/>
    <property type="project" value="GO_Central"/>
</dbReference>
<dbReference type="Gene3D" id="1.10.510.10">
    <property type="entry name" value="Transferase(Phosphotransferase) domain 1"/>
    <property type="match status" value="1"/>
</dbReference>
<accession>A0A067D5L0</accession>
<name>A0A067D5L0_CITSI</name>
<dbReference type="PROSITE" id="PS50011">
    <property type="entry name" value="PROTEIN_KINASE_DOM"/>
    <property type="match status" value="1"/>
</dbReference>
<dbReference type="SUPFAM" id="SSF56112">
    <property type="entry name" value="Protein kinase-like (PK-like)"/>
    <property type="match status" value="1"/>
</dbReference>
<evidence type="ECO:0000313" key="3">
    <source>
        <dbReference type="EMBL" id="KDO38103.1"/>
    </source>
</evidence>